<evidence type="ECO:0000256" key="1">
    <source>
        <dbReference type="SAM" id="MobiDB-lite"/>
    </source>
</evidence>
<feature type="compositionally biased region" description="Polar residues" evidence="1">
    <location>
        <begin position="1"/>
        <end position="10"/>
    </location>
</feature>
<keyword evidence="3" id="KW-1185">Reference proteome</keyword>
<gene>
    <name evidence="2" type="ORF">V6N11_057657</name>
</gene>
<dbReference type="EMBL" id="JBBPBN010000139">
    <property type="protein sequence ID" value="KAK8975819.1"/>
    <property type="molecule type" value="Genomic_DNA"/>
</dbReference>
<sequence length="162" mass="18289">MDGNSDQELNTLAGHEANPRKISGSQSGPELSRGEVTNHVDHMGYDAVRVEESNKQLPEAKKKWADSLNEKINTGKSWSRLSNGANNPKKNWIGIFFAEFEDKKEKKRKKKAKKFGELMKFCFVGGVEIQFVVDYLGGSFDVVCVVFILWCMPLDELEFAAR</sequence>
<reference evidence="2 3" key="1">
    <citation type="journal article" date="2024" name="G3 (Bethesda)">
        <title>Genome assembly of Hibiscus sabdariffa L. provides insights into metabolisms of medicinal natural products.</title>
        <authorList>
            <person name="Kim T."/>
        </authorList>
    </citation>
    <scope>NUCLEOTIDE SEQUENCE [LARGE SCALE GENOMIC DNA]</scope>
    <source>
        <strain evidence="2">TK-2024</strain>
        <tissue evidence="2">Old leaves</tissue>
    </source>
</reference>
<name>A0ABR2NI06_9ROSI</name>
<evidence type="ECO:0000313" key="3">
    <source>
        <dbReference type="Proteomes" id="UP001396334"/>
    </source>
</evidence>
<comment type="caution">
    <text evidence="2">The sequence shown here is derived from an EMBL/GenBank/DDBJ whole genome shotgun (WGS) entry which is preliminary data.</text>
</comment>
<dbReference type="Proteomes" id="UP001396334">
    <property type="component" value="Unassembled WGS sequence"/>
</dbReference>
<accession>A0ABR2NI06</accession>
<protein>
    <submittedName>
        <fullName evidence="2">Uncharacterized protein</fullName>
    </submittedName>
</protein>
<proteinExistence type="predicted"/>
<organism evidence="2 3">
    <name type="scientific">Hibiscus sabdariffa</name>
    <name type="common">roselle</name>
    <dbReference type="NCBI Taxonomy" id="183260"/>
    <lineage>
        <taxon>Eukaryota</taxon>
        <taxon>Viridiplantae</taxon>
        <taxon>Streptophyta</taxon>
        <taxon>Embryophyta</taxon>
        <taxon>Tracheophyta</taxon>
        <taxon>Spermatophyta</taxon>
        <taxon>Magnoliopsida</taxon>
        <taxon>eudicotyledons</taxon>
        <taxon>Gunneridae</taxon>
        <taxon>Pentapetalae</taxon>
        <taxon>rosids</taxon>
        <taxon>malvids</taxon>
        <taxon>Malvales</taxon>
        <taxon>Malvaceae</taxon>
        <taxon>Malvoideae</taxon>
        <taxon>Hibiscus</taxon>
    </lineage>
</organism>
<evidence type="ECO:0000313" key="2">
    <source>
        <dbReference type="EMBL" id="KAK8975819.1"/>
    </source>
</evidence>
<feature type="region of interest" description="Disordered" evidence="1">
    <location>
        <begin position="1"/>
        <end position="38"/>
    </location>
</feature>